<organism evidence="2 3">
    <name type="scientific">Oryza sativa subsp. japonica</name>
    <name type="common">Rice</name>
    <dbReference type="NCBI Taxonomy" id="39947"/>
    <lineage>
        <taxon>Eukaryota</taxon>
        <taxon>Viridiplantae</taxon>
        <taxon>Streptophyta</taxon>
        <taxon>Embryophyta</taxon>
        <taxon>Tracheophyta</taxon>
        <taxon>Spermatophyta</taxon>
        <taxon>Magnoliopsida</taxon>
        <taxon>Liliopsida</taxon>
        <taxon>Poales</taxon>
        <taxon>Poaceae</taxon>
        <taxon>BOP clade</taxon>
        <taxon>Oryzoideae</taxon>
        <taxon>Oryzeae</taxon>
        <taxon>Oryzinae</taxon>
        <taxon>Oryza</taxon>
        <taxon>Oryza sativa</taxon>
    </lineage>
</organism>
<gene>
    <name evidence="2" type="primary">OJ1058_F07.15</name>
</gene>
<evidence type="ECO:0000313" key="2">
    <source>
        <dbReference type="EMBL" id="BAD19327.1"/>
    </source>
</evidence>
<reference evidence="3" key="2">
    <citation type="journal article" date="2008" name="Nucleic Acids Res.">
        <title>The rice annotation project database (RAP-DB): 2008 update.</title>
        <authorList>
            <consortium name="The rice annotation project (RAP)"/>
        </authorList>
    </citation>
    <scope>GENOME REANNOTATION</scope>
    <source>
        <strain evidence="3">cv. Nipponbare</strain>
    </source>
</reference>
<evidence type="ECO:0000313" key="3">
    <source>
        <dbReference type="Proteomes" id="UP000000763"/>
    </source>
</evidence>
<sequence>MQGAKKRKLKTGRNNPSPMIIAIEDSIGASDETGTPPHTSRILATGKRSDAGNERRTEGYAPSRGCGGGEGGYLREQERYARPAQPRVRGRRYGAAQRWRVRDLAGGERVASAPRGGGERRRPTRRGGRKEQVINGLMGRVAVLL</sequence>
<dbReference type="AlphaFoldDB" id="A0A0N7KFM8"/>
<proteinExistence type="predicted"/>
<name>A0A0N7KFM8_ORYSJ</name>
<dbReference type="Proteomes" id="UP000000763">
    <property type="component" value="Chromosome 2"/>
</dbReference>
<reference evidence="3" key="1">
    <citation type="journal article" date="2005" name="Nature">
        <title>The map-based sequence of the rice genome.</title>
        <authorList>
            <consortium name="International rice genome sequencing project (IRGSP)"/>
            <person name="Matsumoto T."/>
            <person name="Wu J."/>
            <person name="Kanamori H."/>
            <person name="Katayose Y."/>
            <person name="Fujisawa M."/>
            <person name="Namiki N."/>
            <person name="Mizuno H."/>
            <person name="Yamamoto K."/>
            <person name="Antonio B.A."/>
            <person name="Baba T."/>
            <person name="Sakata K."/>
            <person name="Nagamura Y."/>
            <person name="Aoki H."/>
            <person name="Arikawa K."/>
            <person name="Arita K."/>
            <person name="Bito T."/>
            <person name="Chiden Y."/>
            <person name="Fujitsuka N."/>
            <person name="Fukunaka R."/>
            <person name="Hamada M."/>
            <person name="Harada C."/>
            <person name="Hayashi A."/>
            <person name="Hijishita S."/>
            <person name="Honda M."/>
            <person name="Hosokawa S."/>
            <person name="Ichikawa Y."/>
            <person name="Idonuma A."/>
            <person name="Iijima M."/>
            <person name="Ikeda M."/>
            <person name="Ikeno M."/>
            <person name="Ito K."/>
            <person name="Ito S."/>
            <person name="Ito T."/>
            <person name="Ito Y."/>
            <person name="Ito Y."/>
            <person name="Iwabuchi A."/>
            <person name="Kamiya K."/>
            <person name="Karasawa W."/>
            <person name="Kurita K."/>
            <person name="Katagiri S."/>
            <person name="Kikuta A."/>
            <person name="Kobayashi H."/>
            <person name="Kobayashi N."/>
            <person name="Machita K."/>
            <person name="Maehara T."/>
            <person name="Masukawa M."/>
            <person name="Mizubayashi T."/>
            <person name="Mukai Y."/>
            <person name="Nagasaki H."/>
            <person name="Nagata Y."/>
            <person name="Naito S."/>
            <person name="Nakashima M."/>
            <person name="Nakama Y."/>
            <person name="Nakamichi Y."/>
            <person name="Nakamura M."/>
            <person name="Meguro A."/>
            <person name="Negishi M."/>
            <person name="Ohta I."/>
            <person name="Ohta T."/>
            <person name="Okamoto M."/>
            <person name="Ono N."/>
            <person name="Saji S."/>
            <person name="Sakaguchi M."/>
            <person name="Sakai K."/>
            <person name="Shibata M."/>
            <person name="Shimokawa T."/>
            <person name="Song J."/>
            <person name="Takazaki Y."/>
            <person name="Terasawa K."/>
            <person name="Tsugane M."/>
            <person name="Tsuji K."/>
            <person name="Ueda S."/>
            <person name="Waki K."/>
            <person name="Yamagata H."/>
            <person name="Yamamoto M."/>
            <person name="Yamamoto S."/>
            <person name="Yamane H."/>
            <person name="Yoshiki S."/>
            <person name="Yoshihara R."/>
            <person name="Yukawa K."/>
            <person name="Zhong H."/>
            <person name="Yano M."/>
            <person name="Yuan Q."/>
            <person name="Ouyang S."/>
            <person name="Liu J."/>
            <person name="Jones K.M."/>
            <person name="Gansberger K."/>
            <person name="Moffat K."/>
            <person name="Hill J."/>
            <person name="Bera J."/>
            <person name="Fadrosh D."/>
            <person name="Jin S."/>
            <person name="Johri S."/>
            <person name="Kim M."/>
            <person name="Overton L."/>
            <person name="Reardon M."/>
            <person name="Tsitrin T."/>
            <person name="Vuong H."/>
            <person name="Weaver B."/>
            <person name="Ciecko A."/>
            <person name="Tallon L."/>
            <person name="Jackson J."/>
            <person name="Pai G."/>
            <person name="Aken S.V."/>
            <person name="Utterback T."/>
            <person name="Reidmuller S."/>
            <person name="Feldblyum T."/>
            <person name="Hsiao J."/>
            <person name="Zismann V."/>
            <person name="Iobst S."/>
            <person name="de Vazeille A.R."/>
            <person name="Buell C.R."/>
            <person name="Ying K."/>
            <person name="Li Y."/>
            <person name="Lu T."/>
            <person name="Huang Y."/>
            <person name="Zhao Q."/>
            <person name="Feng Q."/>
            <person name="Zhang L."/>
            <person name="Zhu J."/>
            <person name="Weng Q."/>
            <person name="Mu J."/>
            <person name="Lu Y."/>
            <person name="Fan D."/>
            <person name="Liu Y."/>
            <person name="Guan J."/>
            <person name="Zhang Y."/>
            <person name="Yu S."/>
            <person name="Liu X."/>
            <person name="Zhang Y."/>
            <person name="Hong G."/>
            <person name="Han B."/>
            <person name="Choisne N."/>
            <person name="Demange N."/>
            <person name="Orjeda G."/>
            <person name="Samain S."/>
            <person name="Cattolico L."/>
            <person name="Pelletier E."/>
            <person name="Couloux A."/>
            <person name="Segurens B."/>
            <person name="Wincker P."/>
            <person name="D'Hont A."/>
            <person name="Scarpelli C."/>
            <person name="Weissenbach J."/>
            <person name="Salanoubat M."/>
            <person name="Quetier F."/>
            <person name="Yu Y."/>
            <person name="Kim H.R."/>
            <person name="Rambo T."/>
            <person name="Currie J."/>
            <person name="Collura K."/>
            <person name="Luo M."/>
            <person name="Yang T."/>
            <person name="Ammiraju J.S.S."/>
            <person name="Engler F."/>
            <person name="Soderlund C."/>
            <person name="Wing R.A."/>
            <person name="Palmer L.E."/>
            <person name="de la Bastide M."/>
            <person name="Spiegel L."/>
            <person name="Nascimento L."/>
            <person name="Zutavern T."/>
            <person name="O'Shaughnessy A."/>
            <person name="Dike S."/>
            <person name="Dedhia N."/>
            <person name="Preston R."/>
            <person name="Balija V."/>
            <person name="McCombie W.R."/>
            <person name="Chow T."/>
            <person name="Chen H."/>
            <person name="Chung M."/>
            <person name="Chen C."/>
            <person name="Shaw J."/>
            <person name="Wu H."/>
            <person name="Hsiao K."/>
            <person name="Chao Y."/>
            <person name="Chu M."/>
            <person name="Cheng C."/>
            <person name="Hour A."/>
            <person name="Lee P."/>
            <person name="Lin S."/>
            <person name="Lin Y."/>
            <person name="Liou J."/>
            <person name="Liu S."/>
            <person name="Hsing Y."/>
            <person name="Raghuvanshi S."/>
            <person name="Mohanty A."/>
            <person name="Bharti A.K."/>
            <person name="Gaur A."/>
            <person name="Gupta V."/>
            <person name="Kumar D."/>
            <person name="Ravi V."/>
            <person name="Vij S."/>
            <person name="Kapur A."/>
            <person name="Khurana P."/>
            <person name="Khurana P."/>
            <person name="Khurana J.P."/>
            <person name="Tyagi A.K."/>
            <person name="Gaikwad K."/>
            <person name="Singh A."/>
            <person name="Dalal V."/>
            <person name="Srivastava S."/>
            <person name="Dixit A."/>
            <person name="Pal A.K."/>
            <person name="Ghazi I.A."/>
            <person name="Yadav M."/>
            <person name="Pandit A."/>
            <person name="Bhargava A."/>
            <person name="Sureshbabu K."/>
            <person name="Batra K."/>
            <person name="Sharma T.R."/>
            <person name="Mohapatra T."/>
            <person name="Singh N.K."/>
            <person name="Messing J."/>
            <person name="Nelson A.B."/>
            <person name="Fuks G."/>
            <person name="Kavchok S."/>
            <person name="Keizer G."/>
            <person name="Linton E."/>
            <person name="Llaca V."/>
            <person name="Song R."/>
            <person name="Tanyolac B."/>
            <person name="Young S."/>
            <person name="Ho-Il K."/>
            <person name="Hahn J.H."/>
            <person name="Sangsakoo G."/>
            <person name="Vanavichit A."/>
            <person name="de Mattos Luiz.A.T."/>
            <person name="Zimmer P.D."/>
            <person name="Malone G."/>
            <person name="Dellagostin O."/>
            <person name="de Oliveira A.C."/>
            <person name="Bevan M."/>
            <person name="Bancroft I."/>
            <person name="Minx P."/>
            <person name="Cordum H."/>
            <person name="Wilson R."/>
            <person name="Cheng Z."/>
            <person name="Jin W."/>
            <person name="Jiang J."/>
            <person name="Leong S.A."/>
            <person name="Iwama H."/>
            <person name="Gojobori T."/>
            <person name="Itoh T."/>
            <person name="Niimura Y."/>
            <person name="Fujii Y."/>
            <person name="Habara T."/>
            <person name="Sakai H."/>
            <person name="Sato Y."/>
            <person name="Wilson G."/>
            <person name="Kumar K."/>
            <person name="McCouch S."/>
            <person name="Juretic N."/>
            <person name="Hoen D."/>
            <person name="Wright S."/>
            <person name="Bruskiewich R."/>
            <person name="Bureau T."/>
            <person name="Miyao A."/>
            <person name="Hirochika H."/>
            <person name="Nishikawa T."/>
            <person name="Kadowaki K."/>
            <person name="Sugiura M."/>
            <person name="Burr B."/>
            <person name="Sasaki T."/>
        </authorList>
    </citation>
    <scope>NUCLEOTIDE SEQUENCE [LARGE SCALE GENOMIC DNA]</scope>
    <source>
        <strain evidence="3">cv. Nipponbare</strain>
    </source>
</reference>
<feature type="region of interest" description="Disordered" evidence="1">
    <location>
        <begin position="26"/>
        <end position="94"/>
    </location>
</feature>
<accession>A0A0N7KFM8</accession>
<feature type="region of interest" description="Disordered" evidence="1">
    <location>
        <begin position="106"/>
        <end position="133"/>
    </location>
</feature>
<evidence type="ECO:0000256" key="1">
    <source>
        <dbReference type="SAM" id="MobiDB-lite"/>
    </source>
</evidence>
<dbReference type="EMBL" id="AP004111">
    <property type="protein sequence ID" value="BAD19327.1"/>
    <property type="molecule type" value="Genomic_DNA"/>
</dbReference>
<protein>
    <submittedName>
        <fullName evidence="2">Uncharacterized protein</fullName>
    </submittedName>
</protein>
<feature type="compositionally biased region" description="Basic and acidic residues" evidence="1">
    <location>
        <begin position="47"/>
        <end position="58"/>
    </location>
</feature>